<dbReference type="GeneID" id="106765333"/>
<feature type="domain" description="TRAF-type" evidence="5">
    <location>
        <begin position="59"/>
        <end position="105"/>
    </location>
</feature>
<dbReference type="Pfam" id="PF02176">
    <property type="entry name" value="zf-TRAF"/>
    <property type="match status" value="1"/>
</dbReference>
<gene>
    <name evidence="7" type="primary">LOC106765333</name>
</gene>
<evidence type="ECO:0000256" key="4">
    <source>
        <dbReference type="SAM" id="Phobius"/>
    </source>
</evidence>
<keyword evidence="4" id="KW-0472">Membrane</keyword>
<evidence type="ECO:0000256" key="2">
    <source>
        <dbReference type="ARBA" id="ARBA00022771"/>
    </source>
</evidence>
<dbReference type="InterPro" id="IPR013083">
    <property type="entry name" value="Znf_RING/FYVE/PHD"/>
</dbReference>
<dbReference type="OrthoDB" id="193703at2759"/>
<sequence>MEAVPDQDISICTHCDRAVPVANIDLHYAHCSRKLEKCKICGDMVPRKNVEDHYSNTHAPVPCSLCSETMERDILDIHKGEECPQRIVTCEFCEFPLPAIDLAEHQEVCGNRTELCHICNKYVRLRERFSHEARCNGIIQDTSVGSSSRHKSSFESSFNMLSCKEYWSLKWNVRETEGDPAAARRRPQNDFSTKRLLFTIAITGIAVILGSFFLQRKAEPSDVH</sequence>
<evidence type="ECO:0000259" key="5">
    <source>
        <dbReference type="Pfam" id="PF02176"/>
    </source>
</evidence>
<proteinExistence type="predicted"/>
<organism evidence="6 7">
    <name type="scientific">Vigna radiata var. radiata</name>
    <name type="common">Mung bean</name>
    <name type="synonym">Phaseolus aureus</name>
    <dbReference type="NCBI Taxonomy" id="3916"/>
    <lineage>
        <taxon>Eukaryota</taxon>
        <taxon>Viridiplantae</taxon>
        <taxon>Streptophyta</taxon>
        <taxon>Embryophyta</taxon>
        <taxon>Tracheophyta</taxon>
        <taxon>Spermatophyta</taxon>
        <taxon>Magnoliopsida</taxon>
        <taxon>eudicotyledons</taxon>
        <taxon>Gunneridae</taxon>
        <taxon>Pentapetalae</taxon>
        <taxon>rosids</taxon>
        <taxon>fabids</taxon>
        <taxon>Fabales</taxon>
        <taxon>Fabaceae</taxon>
        <taxon>Papilionoideae</taxon>
        <taxon>50 kb inversion clade</taxon>
        <taxon>NPAAA clade</taxon>
        <taxon>indigoferoid/millettioid clade</taxon>
        <taxon>Phaseoleae</taxon>
        <taxon>Vigna</taxon>
    </lineage>
</organism>
<dbReference type="Proteomes" id="UP000087766">
    <property type="component" value="Chromosome 6"/>
</dbReference>
<dbReference type="GO" id="GO:0005739">
    <property type="term" value="C:mitochondrion"/>
    <property type="evidence" value="ECO:0007669"/>
    <property type="project" value="TreeGrafter"/>
</dbReference>
<dbReference type="KEGG" id="vra:106765333"/>
<evidence type="ECO:0000256" key="1">
    <source>
        <dbReference type="ARBA" id="ARBA00022723"/>
    </source>
</evidence>
<dbReference type="PANTHER" id="PTHR16295">
    <property type="entry name" value="TRAF-TYPE ZINC FINGER PROTEIN-RELATED"/>
    <property type="match status" value="1"/>
</dbReference>
<accession>A0A1S3UH96</accession>
<dbReference type="AlphaFoldDB" id="A0A1S3UH96"/>
<dbReference type="SUPFAM" id="SSF49599">
    <property type="entry name" value="TRAF domain-like"/>
    <property type="match status" value="1"/>
</dbReference>
<evidence type="ECO:0000313" key="7">
    <source>
        <dbReference type="RefSeq" id="XP_014505400.1"/>
    </source>
</evidence>
<keyword evidence="6" id="KW-1185">Reference proteome</keyword>
<dbReference type="GO" id="GO:0008270">
    <property type="term" value="F:zinc ion binding"/>
    <property type="evidence" value="ECO:0007669"/>
    <property type="project" value="UniProtKB-KW"/>
</dbReference>
<evidence type="ECO:0000256" key="3">
    <source>
        <dbReference type="ARBA" id="ARBA00022833"/>
    </source>
</evidence>
<name>A0A1S3UH96_VIGRR</name>
<feature type="transmembrane region" description="Helical" evidence="4">
    <location>
        <begin position="196"/>
        <end position="214"/>
    </location>
</feature>
<dbReference type="InterPro" id="IPR051986">
    <property type="entry name" value="Innate_Immune_Apopt_Reg"/>
</dbReference>
<dbReference type="PANTHER" id="PTHR16295:SF28">
    <property type="entry name" value="TRAF-TYPE ZINC FINGER PROTEIN"/>
    <property type="match status" value="1"/>
</dbReference>
<keyword evidence="1" id="KW-0479">Metal-binding</keyword>
<evidence type="ECO:0000313" key="6">
    <source>
        <dbReference type="Proteomes" id="UP000087766"/>
    </source>
</evidence>
<keyword evidence="4" id="KW-0812">Transmembrane</keyword>
<reference evidence="7" key="2">
    <citation type="submission" date="2025-08" db="UniProtKB">
        <authorList>
            <consortium name="RefSeq"/>
        </authorList>
    </citation>
    <scope>IDENTIFICATION</scope>
    <source>
        <tissue evidence="7">Leaf</tissue>
    </source>
</reference>
<reference evidence="6" key="1">
    <citation type="journal article" date="2014" name="Nat. Commun.">
        <title>Genome sequence of mungbean and insights into evolution within Vigna species.</title>
        <authorList>
            <person name="Kang Y.J."/>
            <person name="Kim S.K."/>
            <person name="Kim M.Y."/>
            <person name="Lestari P."/>
            <person name="Kim K.H."/>
            <person name="Ha B.K."/>
            <person name="Jun T.H."/>
            <person name="Hwang W.J."/>
            <person name="Lee T."/>
            <person name="Lee J."/>
            <person name="Shim S."/>
            <person name="Yoon M.Y."/>
            <person name="Jang Y.E."/>
            <person name="Han K.S."/>
            <person name="Taeprayoon P."/>
            <person name="Yoon N."/>
            <person name="Somta P."/>
            <person name="Tanya P."/>
            <person name="Kim K.S."/>
            <person name="Gwag J.G."/>
            <person name="Moon J.K."/>
            <person name="Lee Y.H."/>
            <person name="Park B.S."/>
            <person name="Bombarely A."/>
            <person name="Doyle J.J."/>
            <person name="Jackson S.A."/>
            <person name="Schafleitner R."/>
            <person name="Srinives P."/>
            <person name="Varshney R.K."/>
            <person name="Lee S.H."/>
        </authorList>
    </citation>
    <scope>NUCLEOTIDE SEQUENCE [LARGE SCALE GENOMIC DNA]</scope>
    <source>
        <strain evidence="6">cv. VC1973A</strain>
    </source>
</reference>
<keyword evidence="3" id="KW-0862">Zinc</keyword>
<dbReference type="Gene3D" id="3.30.40.10">
    <property type="entry name" value="Zinc/RING finger domain, C3HC4 (zinc finger)"/>
    <property type="match status" value="2"/>
</dbReference>
<dbReference type="InterPro" id="IPR001293">
    <property type="entry name" value="Znf_TRAF"/>
</dbReference>
<keyword evidence="2" id="KW-0863">Zinc-finger</keyword>
<dbReference type="RefSeq" id="XP_014505400.1">
    <property type="nucleotide sequence ID" value="XM_014649914.2"/>
</dbReference>
<protein>
    <submittedName>
        <fullName evidence="7">XIAP-associated factor 1 isoform X1</fullName>
    </submittedName>
</protein>
<keyword evidence="4" id="KW-1133">Transmembrane helix</keyword>